<name>A0AA38Y1A5_9EURO</name>
<protein>
    <recommendedName>
        <fullName evidence="3">EF-hand domain-containing protein</fullName>
    </recommendedName>
</protein>
<evidence type="ECO:0000256" key="2">
    <source>
        <dbReference type="SAM" id="SignalP"/>
    </source>
</evidence>
<feature type="signal peptide" evidence="2">
    <location>
        <begin position="1"/>
        <end position="19"/>
    </location>
</feature>
<comment type="caution">
    <text evidence="4">The sequence shown here is derived from an EMBL/GenBank/DDBJ whole genome shotgun (WGS) entry which is preliminary data.</text>
</comment>
<keyword evidence="5" id="KW-1185">Reference proteome</keyword>
<evidence type="ECO:0000313" key="4">
    <source>
        <dbReference type="EMBL" id="KAJ9631116.1"/>
    </source>
</evidence>
<dbReference type="InterPro" id="IPR011992">
    <property type="entry name" value="EF-hand-dom_pair"/>
</dbReference>
<dbReference type="Proteomes" id="UP001172681">
    <property type="component" value="Unassembled WGS sequence"/>
</dbReference>
<accession>A0AA38Y1A5</accession>
<keyword evidence="1 2" id="KW-0732">Signal</keyword>
<dbReference type="InterPro" id="IPR040250">
    <property type="entry name" value="Nucleobindin"/>
</dbReference>
<feature type="domain" description="EF-hand" evidence="3">
    <location>
        <begin position="110"/>
        <end position="145"/>
    </location>
</feature>
<evidence type="ECO:0000256" key="1">
    <source>
        <dbReference type="ARBA" id="ARBA00022729"/>
    </source>
</evidence>
<dbReference type="InterPro" id="IPR002048">
    <property type="entry name" value="EF_hand_dom"/>
</dbReference>
<dbReference type="GO" id="GO:0005509">
    <property type="term" value="F:calcium ion binding"/>
    <property type="evidence" value="ECO:0007669"/>
    <property type="project" value="InterPro"/>
</dbReference>
<dbReference type="PROSITE" id="PS50222">
    <property type="entry name" value="EF_HAND_2"/>
    <property type="match status" value="1"/>
</dbReference>
<dbReference type="AlphaFoldDB" id="A0AA38Y1A5"/>
<gene>
    <name evidence="4" type="ORF">H2204_008338</name>
</gene>
<reference evidence="4" key="1">
    <citation type="submission" date="2022-10" db="EMBL/GenBank/DDBJ databases">
        <title>Culturing micro-colonial fungi from biological soil crusts in the Mojave desert and describing Neophaeococcomyces mojavensis, and introducing the new genera and species Taxawa tesnikishii.</title>
        <authorList>
            <person name="Kurbessoian T."/>
            <person name="Stajich J.E."/>
        </authorList>
    </citation>
    <scope>NUCLEOTIDE SEQUENCE</scope>
    <source>
        <strain evidence="4">TK_35</strain>
    </source>
</reference>
<dbReference type="PANTHER" id="PTHR19237:SF20">
    <property type="entry name" value="NUCLEOBINDIN 1"/>
    <property type="match status" value="1"/>
</dbReference>
<evidence type="ECO:0000259" key="3">
    <source>
        <dbReference type="PROSITE" id="PS50222"/>
    </source>
</evidence>
<organism evidence="4 5">
    <name type="scientific">Knufia peltigerae</name>
    <dbReference type="NCBI Taxonomy" id="1002370"/>
    <lineage>
        <taxon>Eukaryota</taxon>
        <taxon>Fungi</taxon>
        <taxon>Dikarya</taxon>
        <taxon>Ascomycota</taxon>
        <taxon>Pezizomycotina</taxon>
        <taxon>Eurotiomycetes</taxon>
        <taxon>Chaetothyriomycetidae</taxon>
        <taxon>Chaetothyriales</taxon>
        <taxon>Trichomeriaceae</taxon>
        <taxon>Knufia</taxon>
    </lineage>
</organism>
<sequence length="223" mass="25779">MKPSLGACFLLFALASAHGQHSHEDTVRPEDDWALYHMQEEHRTSTTRLLDLNALFPSNKYALSADISNFDPSSFFSLHDFNNDGVWTPDEVRRTYGLDDESLRTTAGDVKDKAVLEVFKIFDLANSGVITRDQWLDGVRAGKKLPDSGLGPGHHGDDEYEYEIHHFEKFHDENTKEEDLIHPEDIAHFKKHDMMEDEAERVLREQRQNIVEKNIPMKFRKQQ</sequence>
<dbReference type="Gene3D" id="1.10.238.10">
    <property type="entry name" value="EF-hand"/>
    <property type="match status" value="1"/>
</dbReference>
<dbReference type="GO" id="GO:0005793">
    <property type="term" value="C:endoplasmic reticulum-Golgi intermediate compartment"/>
    <property type="evidence" value="ECO:0007669"/>
    <property type="project" value="TreeGrafter"/>
</dbReference>
<dbReference type="PANTHER" id="PTHR19237">
    <property type="entry name" value="NUCLEOBINDIN"/>
    <property type="match status" value="1"/>
</dbReference>
<dbReference type="SUPFAM" id="SSF47473">
    <property type="entry name" value="EF-hand"/>
    <property type="match status" value="1"/>
</dbReference>
<feature type="chain" id="PRO_5041458390" description="EF-hand domain-containing protein" evidence="2">
    <location>
        <begin position="20"/>
        <end position="223"/>
    </location>
</feature>
<proteinExistence type="predicted"/>
<evidence type="ECO:0000313" key="5">
    <source>
        <dbReference type="Proteomes" id="UP001172681"/>
    </source>
</evidence>
<dbReference type="EMBL" id="JAPDRN010000060">
    <property type="protein sequence ID" value="KAJ9631116.1"/>
    <property type="molecule type" value="Genomic_DNA"/>
</dbReference>